<name>U7DA30_9BACT</name>
<dbReference type="STRING" id="1313304.CALK_0634"/>
<evidence type="ECO:0000313" key="2">
    <source>
        <dbReference type="EMBL" id="ERP38857.1"/>
    </source>
</evidence>
<accession>U7DA30</accession>
<evidence type="ECO:0000256" key="1">
    <source>
        <dbReference type="SAM" id="MobiDB-lite"/>
    </source>
</evidence>
<evidence type="ECO:0000313" key="3">
    <source>
        <dbReference type="Proteomes" id="UP000017148"/>
    </source>
</evidence>
<sequence>MNNEPFNNRQSSKDFVQNKNRKLLKLRQNVKPQKKKQRKS</sequence>
<comment type="caution">
    <text evidence="2">The sequence shown here is derived from an EMBL/GenBank/DDBJ whole genome shotgun (WGS) entry which is preliminary data.</text>
</comment>
<protein>
    <submittedName>
        <fullName evidence="2">Uncharacterized protein</fullName>
    </submittedName>
</protein>
<reference evidence="2 3" key="1">
    <citation type="journal article" date="2013" name="Environ. Microbiol.">
        <title>Genome analysis of Chitinivibrio alkaliphilus gen. nov., sp. nov., a novel extremely haloalkaliphilic anaerobic chitinolytic bacterium from the candidate phylum Termite Group 3.</title>
        <authorList>
            <person name="Sorokin D.Y."/>
            <person name="Gumerov V.M."/>
            <person name="Rakitin A.L."/>
            <person name="Beletsky A.V."/>
            <person name="Damste J.S."/>
            <person name="Muyzer G."/>
            <person name="Mardanov A.V."/>
            <person name="Ravin N.V."/>
        </authorList>
    </citation>
    <scope>NUCLEOTIDE SEQUENCE [LARGE SCALE GENOMIC DNA]</scope>
    <source>
        <strain evidence="2 3">ACht1</strain>
    </source>
</reference>
<dbReference type="Proteomes" id="UP000017148">
    <property type="component" value="Unassembled WGS sequence"/>
</dbReference>
<dbReference type="EMBL" id="ASJR01000004">
    <property type="protein sequence ID" value="ERP38857.1"/>
    <property type="molecule type" value="Genomic_DNA"/>
</dbReference>
<feature type="compositionally biased region" description="Polar residues" evidence="1">
    <location>
        <begin position="1"/>
        <end position="18"/>
    </location>
</feature>
<feature type="region of interest" description="Disordered" evidence="1">
    <location>
        <begin position="1"/>
        <end position="40"/>
    </location>
</feature>
<keyword evidence="3" id="KW-1185">Reference proteome</keyword>
<gene>
    <name evidence="2" type="ORF">CALK_0634</name>
</gene>
<dbReference type="AlphaFoldDB" id="U7DA30"/>
<proteinExistence type="predicted"/>
<organism evidence="2 3">
    <name type="scientific">Chitinivibrio alkaliphilus ACht1</name>
    <dbReference type="NCBI Taxonomy" id="1313304"/>
    <lineage>
        <taxon>Bacteria</taxon>
        <taxon>Pseudomonadati</taxon>
        <taxon>Fibrobacterota</taxon>
        <taxon>Chitinivibrionia</taxon>
        <taxon>Chitinivibrionales</taxon>
        <taxon>Chitinivibrionaceae</taxon>
        <taxon>Chitinivibrio</taxon>
    </lineage>
</organism>